<reference evidence="1" key="1">
    <citation type="journal article" date="2023" name="Insect Mol. Biol.">
        <title>Genome sequencing provides insights into the evolution of gene families encoding plant cell wall-degrading enzymes in longhorned beetles.</title>
        <authorList>
            <person name="Shin N.R."/>
            <person name="Okamura Y."/>
            <person name="Kirsch R."/>
            <person name="Pauchet Y."/>
        </authorList>
    </citation>
    <scope>NUCLEOTIDE SEQUENCE</scope>
    <source>
        <strain evidence="1">AMC_N1</strain>
    </source>
</reference>
<dbReference type="Proteomes" id="UP001162162">
    <property type="component" value="Unassembled WGS sequence"/>
</dbReference>
<feature type="non-terminal residue" evidence="1">
    <location>
        <position position="1"/>
    </location>
</feature>
<comment type="caution">
    <text evidence="1">The sequence shown here is derived from an EMBL/GenBank/DDBJ whole genome shotgun (WGS) entry which is preliminary data.</text>
</comment>
<accession>A0AAV8X3N0</accession>
<gene>
    <name evidence="1" type="ORF">NQ318_003351</name>
</gene>
<name>A0AAV8X3N0_9CUCU</name>
<dbReference type="AlphaFoldDB" id="A0AAV8X3N0"/>
<evidence type="ECO:0000313" key="1">
    <source>
        <dbReference type="EMBL" id="KAJ8933595.1"/>
    </source>
</evidence>
<proteinExistence type="predicted"/>
<dbReference type="EMBL" id="JAPWTK010001193">
    <property type="protein sequence ID" value="KAJ8933595.1"/>
    <property type="molecule type" value="Genomic_DNA"/>
</dbReference>
<protein>
    <submittedName>
        <fullName evidence="1">Uncharacterized protein</fullName>
    </submittedName>
</protein>
<sequence>DLLTSPQRSKFARGSLGVEFYFLALDRRSSVSPVNFKILHVMLGHELETKRLLHVASNSGGTRGVDGEHKQCYRLLTCTNNTTTDYLRDDAFNSFNIKTLSTCKQQVDEVACVFQ</sequence>
<keyword evidence="2" id="KW-1185">Reference proteome</keyword>
<evidence type="ECO:0000313" key="2">
    <source>
        <dbReference type="Proteomes" id="UP001162162"/>
    </source>
</evidence>
<organism evidence="1 2">
    <name type="scientific">Aromia moschata</name>
    <dbReference type="NCBI Taxonomy" id="1265417"/>
    <lineage>
        <taxon>Eukaryota</taxon>
        <taxon>Metazoa</taxon>
        <taxon>Ecdysozoa</taxon>
        <taxon>Arthropoda</taxon>
        <taxon>Hexapoda</taxon>
        <taxon>Insecta</taxon>
        <taxon>Pterygota</taxon>
        <taxon>Neoptera</taxon>
        <taxon>Endopterygota</taxon>
        <taxon>Coleoptera</taxon>
        <taxon>Polyphaga</taxon>
        <taxon>Cucujiformia</taxon>
        <taxon>Chrysomeloidea</taxon>
        <taxon>Cerambycidae</taxon>
        <taxon>Cerambycinae</taxon>
        <taxon>Callichromatini</taxon>
        <taxon>Aromia</taxon>
    </lineage>
</organism>